<evidence type="ECO:0000256" key="1">
    <source>
        <dbReference type="ARBA" id="ARBA00007447"/>
    </source>
</evidence>
<dbReference type="Pfam" id="PF00026">
    <property type="entry name" value="Asp"/>
    <property type="match status" value="1"/>
</dbReference>
<dbReference type="InterPro" id="IPR001461">
    <property type="entry name" value="Aspartic_peptidase_A1"/>
</dbReference>
<dbReference type="InterPro" id="IPR034164">
    <property type="entry name" value="Pepsin-like_dom"/>
</dbReference>
<evidence type="ECO:0000256" key="4">
    <source>
        <dbReference type="ARBA" id="ARBA00022801"/>
    </source>
</evidence>
<accession>A0A165GM95</accession>
<dbReference type="FunCoup" id="A0A165GM95">
    <property type="interactions" value="51"/>
</dbReference>
<keyword evidence="3" id="KW-0064">Aspartyl protease</keyword>
<organism evidence="7 8">
    <name type="scientific">Calocera cornea HHB12733</name>
    <dbReference type="NCBI Taxonomy" id="1353952"/>
    <lineage>
        <taxon>Eukaryota</taxon>
        <taxon>Fungi</taxon>
        <taxon>Dikarya</taxon>
        <taxon>Basidiomycota</taxon>
        <taxon>Agaricomycotina</taxon>
        <taxon>Dacrymycetes</taxon>
        <taxon>Dacrymycetales</taxon>
        <taxon>Dacrymycetaceae</taxon>
        <taxon>Calocera</taxon>
    </lineage>
</organism>
<dbReference type="PANTHER" id="PTHR47966">
    <property type="entry name" value="BETA-SITE APP-CLEAVING ENZYME, ISOFORM A-RELATED"/>
    <property type="match status" value="1"/>
</dbReference>
<dbReference type="AlphaFoldDB" id="A0A165GM95"/>
<evidence type="ECO:0000313" key="7">
    <source>
        <dbReference type="EMBL" id="KZT58243.1"/>
    </source>
</evidence>
<dbReference type="EMBL" id="KV423953">
    <property type="protein sequence ID" value="KZT58243.1"/>
    <property type="molecule type" value="Genomic_DNA"/>
</dbReference>
<evidence type="ECO:0000256" key="2">
    <source>
        <dbReference type="ARBA" id="ARBA00022670"/>
    </source>
</evidence>
<dbReference type="InterPro" id="IPR021109">
    <property type="entry name" value="Peptidase_aspartic_dom_sf"/>
</dbReference>
<feature type="active site" evidence="5">
    <location>
        <position position="271"/>
    </location>
</feature>
<proteinExistence type="inferred from homology"/>
<gene>
    <name evidence="7" type="ORF">CALCODRAFT_432909</name>
</gene>
<dbReference type="Proteomes" id="UP000076842">
    <property type="component" value="Unassembled WGS sequence"/>
</dbReference>
<dbReference type="PANTHER" id="PTHR47966:SF51">
    <property type="entry name" value="BETA-SITE APP-CLEAVING ENZYME, ISOFORM A-RELATED"/>
    <property type="match status" value="1"/>
</dbReference>
<evidence type="ECO:0000256" key="3">
    <source>
        <dbReference type="ARBA" id="ARBA00022750"/>
    </source>
</evidence>
<sequence length="383" mass="40815">MSIQLHKRSALHVKEGVVNVDALRDQLAKVQNKYARTLKQYEQNTGEPHKLAATFFRNIEKRATASDGLTDDEDDDWYGNVEVGTPLKTYTVDFDTGSSDFFLPASSCRRCGSHSTYNPSSSSTSHSLGRSFTLNYGDGSTTSGTQYTDTVAIGGLTVSGQTLGSATSYSTEFQEGVYDGLMGLGWPSISSYPATPFVFNLFDQGSLSSGSFSFKLAESGSSLYIGGADSSLYTGSFSYTPVTEEGYWEVTTQSLKLGSTTIASNQDSIVDSGTTLLYVDASTARSFYSHIAGAKEDDSLGSGLYTLPCNSIPTNTAIVFAGKTVTIPSSVFNFGQVSEGSSTCVGGIASGDFGFWILGNVFMRNVYTQFDMANARVGVATLA</sequence>
<dbReference type="GO" id="GO:0004190">
    <property type="term" value="F:aspartic-type endopeptidase activity"/>
    <property type="evidence" value="ECO:0007669"/>
    <property type="project" value="UniProtKB-KW"/>
</dbReference>
<reference evidence="7 8" key="1">
    <citation type="journal article" date="2016" name="Mol. Biol. Evol.">
        <title>Comparative Genomics of Early-Diverging Mushroom-Forming Fungi Provides Insights into the Origins of Lignocellulose Decay Capabilities.</title>
        <authorList>
            <person name="Nagy L.G."/>
            <person name="Riley R."/>
            <person name="Tritt A."/>
            <person name="Adam C."/>
            <person name="Daum C."/>
            <person name="Floudas D."/>
            <person name="Sun H."/>
            <person name="Yadav J.S."/>
            <person name="Pangilinan J."/>
            <person name="Larsson K.H."/>
            <person name="Matsuura K."/>
            <person name="Barry K."/>
            <person name="Labutti K."/>
            <person name="Kuo R."/>
            <person name="Ohm R.A."/>
            <person name="Bhattacharya S.S."/>
            <person name="Shirouzu T."/>
            <person name="Yoshinaga Y."/>
            <person name="Martin F.M."/>
            <person name="Grigoriev I.V."/>
            <person name="Hibbett D.S."/>
        </authorList>
    </citation>
    <scope>NUCLEOTIDE SEQUENCE [LARGE SCALE GENOMIC DNA]</scope>
    <source>
        <strain evidence="7 8">HHB12733</strain>
    </source>
</reference>
<protein>
    <submittedName>
        <fullName evidence="7">Acid protease</fullName>
    </submittedName>
</protein>
<dbReference type="InterPro" id="IPR033121">
    <property type="entry name" value="PEPTIDASE_A1"/>
</dbReference>
<feature type="active site" evidence="5">
    <location>
        <position position="95"/>
    </location>
</feature>
<keyword evidence="2 7" id="KW-0645">Protease</keyword>
<dbReference type="PRINTS" id="PR00792">
    <property type="entry name" value="PEPSIN"/>
</dbReference>
<dbReference type="Gene3D" id="2.40.70.10">
    <property type="entry name" value="Acid Proteases"/>
    <property type="match status" value="2"/>
</dbReference>
<dbReference type="FunFam" id="2.40.70.10:FF:000115">
    <property type="entry name" value="Lysosomal aspartic protease"/>
    <property type="match status" value="1"/>
</dbReference>
<keyword evidence="4" id="KW-0378">Hydrolase</keyword>
<keyword evidence="8" id="KW-1185">Reference proteome</keyword>
<name>A0A165GM95_9BASI</name>
<comment type="similarity">
    <text evidence="1">Belongs to the peptidase A1 family.</text>
</comment>
<evidence type="ECO:0000256" key="5">
    <source>
        <dbReference type="PIRSR" id="PIRSR601461-1"/>
    </source>
</evidence>
<dbReference type="CDD" id="cd05471">
    <property type="entry name" value="pepsin_like"/>
    <property type="match status" value="1"/>
</dbReference>
<dbReference type="GO" id="GO:0006508">
    <property type="term" value="P:proteolysis"/>
    <property type="evidence" value="ECO:0007669"/>
    <property type="project" value="UniProtKB-KW"/>
</dbReference>
<dbReference type="STRING" id="1353952.A0A165GM95"/>
<feature type="domain" description="Peptidase A1" evidence="6">
    <location>
        <begin position="77"/>
        <end position="380"/>
    </location>
</feature>
<evidence type="ECO:0000313" key="8">
    <source>
        <dbReference type="Proteomes" id="UP000076842"/>
    </source>
</evidence>
<dbReference type="OrthoDB" id="15189at2759"/>
<dbReference type="PROSITE" id="PS51767">
    <property type="entry name" value="PEPTIDASE_A1"/>
    <property type="match status" value="1"/>
</dbReference>
<dbReference type="InParanoid" id="A0A165GM95"/>
<dbReference type="SUPFAM" id="SSF50630">
    <property type="entry name" value="Acid proteases"/>
    <property type="match status" value="1"/>
</dbReference>
<evidence type="ECO:0000259" key="6">
    <source>
        <dbReference type="PROSITE" id="PS51767"/>
    </source>
</evidence>